<dbReference type="PANTHER" id="PTHR31528">
    <property type="entry name" value="4-AMINO-5-HYDROXYMETHYL-2-METHYLPYRIMIDINE PHOSPHATE SYNTHASE THI11-RELATED"/>
    <property type="match status" value="1"/>
</dbReference>
<organism evidence="3 4">
    <name type="scientific">Entomospira culicis</name>
    <dbReference type="NCBI Taxonomy" id="2719989"/>
    <lineage>
        <taxon>Bacteria</taxon>
        <taxon>Pseudomonadati</taxon>
        <taxon>Spirochaetota</taxon>
        <taxon>Spirochaetia</taxon>
        <taxon>Spirochaetales</taxon>
        <taxon>Spirochaetaceae</taxon>
        <taxon>Entomospira</taxon>
    </lineage>
</organism>
<evidence type="ECO:0000313" key="3">
    <source>
        <dbReference type="EMBL" id="NIZ69790.1"/>
    </source>
</evidence>
<dbReference type="EMBL" id="JAATLM010000001">
    <property type="protein sequence ID" value="NIZ69790.1"/>
    <property type="molecule type" value="Genomic_DNA"/>
</dbReference>
<sequence>MCRLFGYTKVGLLGLLAFVLLSCQAKPAKEARTLTPLTLAIGYIPNMQFAPLYVAMHEGYFAQAGIDLTIEYGMGSDILSILAGGRVHFALGDADQYLLARAQGMPLQASYQYYETSPLAMMSMDPTISLPSDLRGRRIGVSELSGSSYLTLMEFLTYYDISQEDVEIVRVGYAQLAALERGEVDAVVVFANNEPLQMREQDVRYQLWMASDFSALAGALILTNSNQWQSDEQQRVLNAFYEALTKAMRFTRDHPEEAAAIAQQYIDGAIYEDILAGIYATLAYYTESGVVDQARINATQESLRVLGFME</sequence>
<evidence type="ECO:0000256" key="1">
    <source>
        <dbReference type="SAM" id="SignalP"/>
    </source>
</evidence>
<keyword evidence="1" id="KW-0732">Signal</keyword>
<dbReference type="InterPro" id="IPR027939">
    <property type="entry name" value="NMT1/THI5"/>
</dbReference>
<accession>A0A968GL33</accession>
<gene>
    <name evidence="3" type="ORF">HCT48_06145</name>
</gene>
<feature type="signal peptide" evidence="1">
    <location>
        <begin position="1"/>
        <end position="25"/>
    </location>
</feature>
<feature type="domain" description="SsuA/THI5-like" evidence="2">
    <location>
        <begin position="46"/>
        <end position="258"/>
    </location>
</feature>
<dbReference type="GO" id="GO:0009228">
    <property type="term" value="P:thiamine biosynthetic process"/>
    <property type="evidence" value="ECO:0007669"/>
    <property type="project" value="InterPro"/>
</dbReference>
<reference evidence="3" key="1">
    <citation type="submission" date="2020-03" db="EMBL/GenBank/DDBJ databases">
        <title>Spirochaetal bacteria isolated from arthropods constitute a novel genus Entomospira genus novum within the order Spirochaetales.</title>
        <authorList>
            <person name="Grana-Miraglia L."/>
            <person name="Sikutova S."/>
            <person name="Fingerle V."/>
            <person name="Sing A."/>
            <person name="Castillo-Ramirez S."/>
            <person name="Margos G."/>
            <person name="Rudolf I."/>
        </authorList>
    </citation>
    <scope>NUCLEOTIDE SEQUENCE</scope>
    <source>
        <strain evidence="3">BR149</strain>
    </source>
</reference>
<dbReference type="PANTHER" id="PTHR31528:SF15">
    <property type="entry name" value="RIBOFLAVIN-BINDING PROTEIN RIBY"/>
    <property type="match status" value="1"/>
</dbReference>
<dbReference type="Gene3D" id="3.40.190.10">
    <property type="entry name" value="Periplasmic binding protein-like II"/>
    <property type="match status" value="2"/>
</dbReference>
<evidence type="ECO:0000313" key="4">
    <source>
        <dbReference type="Proteomes" id="UP000778951"/>
    </source>
</evidence>
<dbReference type="Proteomes" id="UP000778951">
    <property type="component" value="Unassembled WGS sequence"/>
</dbReference>
<keyword evidence="4" id="KW-1185">Reference proteome</keyword>
<proteinExistence type="predicted"/>
<protein>
    <submittedName>
        <fullName evidence="3">ABC transporter substrate-binding protein</fullName>
    </submittedName>
</protein>
<feature type="chain" id="PRO_5037006281" evidence="1">
    <location>
        <begin position="26"/>
        <end position="310"/>
    </location>
</feature>
<dbReference type="SUPFAM" id="SSF53850">
    <property type="entry name" value="Periplasmic binding protein-like II"/>
    <property type="match status" value="1"/>
</dbReference>
<dbReference type="Pfam" id="PF09084">
    <property type="entry name" value="NMT1"/>
    <property type="match status" value="1"/>
</dbReference>
<dbReference type="RefSeq" id="WP_167695871.1">
    <property type="nucleotide sequence ID" value="NZ_CP118181.1"/>
</dbReference>
<dbReference type="AlphaFoldDB" id="A0A968GL33"/>
<comment type="caution">
    <text evidence="3">The sequence shown here is derived from an EMBL/GenBank/DDBJ whole genome shotgun (WGS) entry which is preliminary data.</text>
</comment>
<dbReference type="InterPro" id="IPR015168">
    <property type="entry name" value="SsuA/THI5"/>
</dbReference>
<dbReference type="PROSITE" id="PS51257">
    <property type="entry name" value="PROKAR_LIPOPROTEIN"/>
    <property type="match status" value="1"/>
</dbReference>
<name>A0A968GL33_9SPIO</name>
<evidence type="ECO:0000259" key="2">
    <source>
        <dbReference type="Pfam" id="PF09084"/>
    </source>
</evidence>